<dbReference type="InterPro" id="IPR000415">
    <property type="entry name" value="Nitroreductase-like"/>
</dbReference>
<proteinExistence type="inferred from homology"/>
<dbReference type="PANTHER" id="PTHR43673">
    <property type="entry name" value="NAD(P)H NITROREDUCTASE YDGI-RELATED"/>
    <property type="match status" value="1"/>
</dbReference>
<gene>
    <name evidence="4" type="ORF">K0U00_33855</name>
</gene>
<protein>
    <submittedName>
        <fullName evidence="4">Nitroreductase family protein</fullName>
    </submittedName>
</protein>
<dbReference type="SUPFAM" id="SSF55469">
    <property type="entry name" value="FMN-dependent nitroreductase-like"/>
    <property type="match status" value="1"/>
</dbReference>
<evidence type="ECO:0000313" key="4">
    <source>
        <dbReference type="EMBL" id="MBW7459047.1"/>
    </source>
</evidence>
<organism evidence="4 5">
    <name type="scientific">Paenibacillus sepulcri</name>
    <dbReference type="NCBI Taxonomy" id="359917"/>
    <lineage>
        <taxon>Bacteria</taxon>
        <taxon>Bacillati</taxon>
        <taxon>Bacillota</taxon>
        <taxon>Bacilli</taxon>
        <taxon>Bacillales</taxon>
        <taxon>Paenibacillaceae</taxon>
        <taxon>Paenibacillus</taxon>
    </lineage>
</organism>
<evidence type="ECO:0000256" key="1">
    <source>
        <dbReference type="ARBA" id="ARBA00007118"/>
    </source>
</evidence>
<name>A0ABS7CDP6_9BACL</name>
<evidence type="ECO:0000259" key="3">
    <source>
        <dbReference type="Pfam" id="PF00881"/>
    </source>
</evidence>
<feature type="non-terminal residue" evidence="4">
    <location>
        <position position="121"/>
    </location>
</feature>
<dbReference type="PANTHER" id="PTHR43673:SF10">
    <property type="entry name" value="NADH DEHYDROGENASE_NAD(P)H NITROREDUCTASE XCC3605-RELATED"/>
    <property type="match status" value="1"/>
</dbReference>
<dbReference type="Pfam" id="PF00881">
    <property type="entry name" value="Nitroreductase"/>
    <property type="match status" value="1"/>
</dbReference>
<dbReference type="InterPro" id="IPR029479">
    <property type="entry name" value="Nitroreductase"/>
</dbReference>
<reference evidence="4 5" key="1">
    <citation type="submission" date="2021-07" db="EMBL/GenBank/DDBJ databases">
        <title>Paenibacillus radiodurans sp. nov., isolated from the southeastern edge of Tengger Desert.</title>
        <authorList>
            <person name="Zhang G."/>
        </authorList>
    </citation>
    <scope>NUCLEOTIDE SEQUENCE [LARGE SCALE GENOMIC DNA]</scope>
    <source>
        <strain evidence="4 5">CCM 7311</strain>
    </source>
</reference>
<keyword evidence="2" id="KW-0560">Oxidoreductase</keyword>
<comment type="similarity">
    <text evidence="1">Belongs to the nitroreductase family.</text>
</comment>
<accession>A0ABS7CDP6</accession>
<keyword evidence="5" id="KW-1185">Reference proteome</keyword>
<sequence>MSNYQIVDSLTEEVQANRKPEHELAPLFLNRWSPRAFSGRPVSEEDLNTLLEAAHWAPSSYNDQPWRFIVAKTEEQLRVFHGFLTDFNRTWASSAPVLVAIASDKLRENGDPNGAHAFDSG</sequence>
<feature type="domain" description="Nitroreductase" evidence="3">
    <location>
        <begin position="30"/>
        <end position="86"/>
    </location>
</feature>
<evidence type="ECO:0000313" key="5">
    <source>
        <dbReference type="Proteomes" id="UP001519887"/>
    </source>
</evidence>
<evidence type="ECO:0000256" key="2">
    <source>
        <dbReference type="ARBA" id="ARBA00023002"/>
    </source>
</evidence>
<dbReference type="Proteomes" id="UP001519887">
    <property type="component" value="Unassembled WGS sequence"/>
</dbReference>
<dbReference type="Gene3D" id="3.40.109.10">
    <property type="entry name" value="NADH Oxidase"/>
    <property type="match status" value="1"/>
</dbReference>
<dbReference type="EMBL" id="JAHZIK010001458">
    <property type="protein sequence ID" value="MBW7459047.1"/>
    <property type="molecule type" value="Genomic_DNA"/>
</dbReference>
<comment type="caution">
    <text evidence="4">The sequence shown here is derived from an EMBL/GenBank/DDBJ whole genome shotgun (WGS) entry which is preliminary data.</text>
</comment>